<dbReference type="PROSITE" id="PS50835">
    <property type="entry name" value="IG_LIKE"/>
    <property type="match status" value="1"/>
</dbReference>
<dbReference type="InterPro" id="IPR013783">
    <property type="entry name" value="Ig-like_fold"/>
</dbReference>
<evidence type="ECO:0000313" key="3">
    <source>
        <dbReference type="Proteomes" id="UP001500067"/>
    </source>
</evidence>
<dbReference type="Proteomes" id="UP001500067">
    <property type="component" value="Unassembled WGS sequence"/>
</dbReference>
<proteinExistence type="predicted"/>
<name>A0ABP8N8Z0_9BACT</name>
<protein>
    <recommendedName>
        <fullName evidence="1">Ig-like domain-containing protein</fullName>
    </recommendedName>
</protein>
<feature type="domain" description="Ig-like" evidence="1">
    <location>
        <begin position="534"/>
        <end position="642"/>
    </location>
</feature>
<dbReference type="Pfam" id="PF18962">
    <property type="entry name" value="Por_Secre_tail"/>
    <property type="match status" value="1"/>
</dbReference>
<organism evidence="2 3">
    <name type="scientific">Nemorincola caseinilytica</name>
    <dbReference type="NCBI Taxonomy" id="2054315"/>
    <lineage>
        <taxon>Bacteria</taxon>
        <taxon>Pseudomonadati</taxon>
        <taxon>Bacteroidota</taxon>
        <taxon>Chitinophagia</taxon>
        <taxon>Chitinophagales</taxon>
        <taxon>Chitinophagaceae</taxon>
        <taxon>Nemorincola</taxon>
    </lineage>
</organism>
<gene>
    <name evidence="2" type="ORF">GCM10023093_07490</name>
</gene>
<sequence length="1097" mass="117688">MLTPPTGSAEVTVEWHSTGPKQLKVRRVSTDPEFCPGPETVIDITHETMPVDITGDTGPCPNSYRDYSCGYYRGEVYDWAVYPNTVGSVAAGMHGPVAHILWNNVAPTTTASVVVTVRKCDSVRTDTLAITIAGGLPIAYTSVVSDTICSGDTVHFTATSGGAVYRFEFGDNSHVVTSSNTASHLYPENHTSSIDWFVATVKSSGGCAPTGFDTVNIFILPVPDVHLDSIESFRVCAPYYHEDVSAIVTHNLPITSYTWITTYGNGYALNDSTYRVTNPDTIQLMVTASNGCSGYSERIPFGNLCGGGGEYIEPCNVSATYTVSCSQVTLSATSSGGVWRAYEHPFEPTGGTTAVATVTRAGIYRFSYDEAGTDCGAFKEVKVHVVPNFDWGMRCEPAGNVRVFLRNRTSMLPGYSLSGYQWYAGTPGTLISTAVETFTVVPAGTTFNVRLVVTGSISGGTPFSCDVTYTIEVPVLPDPAFTITSTPMCEKLPISFTPAISGSGTSHYWDFDDGATLLLADAKREFTWASPSNPNIRAVKHIITDAIGCKDSATYTVDVHQNVMSGNLGQDTTICSGTAPYTLVYAPAIGTPIPISYLWSTGETTATKDVYSSGAYWVTVTGVYQCSATMPKDSAANVRVIQTPAAVIRGPRHYCAGQEIVLNGYAGKAQEYQWYIDGTPVSPDPVLHWTSGVDTLAVQLVIRTYDSVTGRYCTDASPIDTIRIYSLPDSPAITGPTVLDCDLYHLQLGAAAPVSGLYNWVGHPAGPVVDIYQGGPYRVWFTDLRGCTSTGRKYVPLDPATYQPYFPDGCYEICRDQTPLTLYGPPCVSFDAWRWGTSTSSVSGGPGEMDPLDISTSENYYWRLNNGLCRKIIGYMDLSISDCKNCPDAELTASLICEPDSPASYSVSVGFTTSAPGMTYVLGTDIGPITPFTGTIAGTGPQSPATLTFTTMESAPLPDSVTIQLILSSADGERCYYAITIPLDTCSWIAERHGGGMVRHTSLPSGKGRGGASSALLVFPNPASGDVAIQYDYGTTMGGYKMLTVFDMLGRKMGQTVPEGQQGKWTLDATGWVPGMYVVRMEGDGRTLHTQRLTITH</sequence>
<dbReference type="InterPro" id="IPR026444">
    <property type="entry name" value="Secre_tail"/>
</dbReference>
<dbReference type="SUPFAM" id="SSF49299">
    <property type="entry name" value="PKD domain"/>
    <property type="match status" value="1"/>
</dbReference>
<dbReference type="Gene3D" id="2.60.40.10">
    <property type="entry name" value="Immunoglobulins"/>
    <property type="match status" value="1"/>
</dbReference>
<reference evidence="3" key="1">
    <citation type="journal article" date="2019" name="Int. J. Syst. Evol. Microbiol.">
        <title>The Global Catalogue of Microorganisms (GCM) 10K type strain sequencing project: providing services to taxonomists for standard genome sequencing and annotation.</title>
        <authorList>
            <consortium name="The Broad Institute Genomics Platform"/>
            <consortium name="The Broad Institute Genome Sequencing Center for Infectious Disease"/>
            <person name="Wu L."/>
            <person name="Ma J."/>
        </authorList>
    </citation>
    <scope>NUCLEOTIDE SEQUENCE [LARGE SCALE GENOMIC DNA]</scope>
    <source>
        <strain evidence="3">JCM 32105</strain>
    </source>
</reference>
<evidence type="ECO:0000259" key="1">
    <source>
        <dbReference type="PROSITE" id="PS50835"/>
    </source>
</evidence>
<dbReference type="InterPro" id="IPR035986">
    <property type="entry name" value="PKD_dom_sf"/>
</dbReference>
<dbReference type="InterPro" id="IPR007110">
    <property type="entry name" value="Ig-like_dom"/>
</dbReference>
<keyword evidence="3" id="KW-1185">Reference proteome</keyword>
<evidence type="ECO:0000313" key="2">
    <source>
        <dbReference type="EMBL" id="GAA4461907.1"/>
    </source>
</evidence>
<dbReference type="NCBIfam" id="TIGR04183">
    <property type="entry name" value="Por_Secre_tail"/>
    <property type="match status" value="1"/>
</dbReference>
<dbReference type="EMBL" id="BAABFA010000005">
    <property type="protein sequence ID" value="GAA4461907.1"/>
    <property type="molecule type" value="Genomic_DNA"/>
</dbReference>
<comment type="caution">
    <text evidence="2">The sequence shown here is derived from an EMBL/GenBank/DDBJ whole genome shotgun (WGS) entry which is preliminary data.</text>
</comment>
<accession>A0ABP8N8Z0</accession>